<dbReference type="Proteomes" id="UP000024635">
    <property type="component" value="Unassembled WGS sequence"/>
</dbReference>
<gene>
    <name evidence="1" type="primary">Acey_s0128.g1428</name>
    <name evidence="1" type="ORF">Y032_0128g1428</name>
</gene>
<protein>
    <submittedName>
        <fullName evidence="1">Uncharacterized protein</fullName>
    </submittedName>
</protein>
<dbReference type="OrthoDB" id="5873076at2759"/>
<dbReference type="EMBL" id="JARK01001464">
    <property type="protein sequence ID" value="EYB98759.1"/>
    <property type="molecule type" value="Genomic_DNA"/>
</dbReference>
<evidence type="ECO:0000313" key="1">
    <source>
        <dbReference type="EMBL" id="EYB98759.1"/>
    </source>
</evidence>
<comment type="caution">
    <text evidence="1">The sequence shown here is derived from an EMBL/GenBank/DDBJ whole genome shotgun (WGS) entry which is preliminary data.</text>
</comment>
<reference evidence="2" key="1">
    <citation type="journal article" date="2015" name="Nat. Genet.">
        <title>The genome and transcriptome of the zoonotic hookworm Ancylostoma ceylanicum identify infection-specific gene families.</title>
        <authorList>
            <person name="Schwarz E.M."/>
            <person name="Hu Y."/>
            <person name="Antoshechkin I."/>
            <person name="Miller M.M."/>
            <person name="Sternberg P.W."/>
            <person name="Aroian R.V."/>
        </authorList>
    </citation>
    <scope>NUCLEOTIDE SEQUENCE</scope>
    <source>
        <strain evidence="2">HY135</strain>
    </source>
</reference>
<dbReference type="AlphaFoldDB" id="A0A016T809"/>
<keyword evidence="2" id="KW-1185">Reference proteome</keyword>
<proteinExistence type="predicted"/>
<organism evidence="1 2">
    <name type="scientific">Ancylostoma ceylanicum</name>
    <dbReference type="NCBI Taxonomy" id="53326"/>
    <lineage>
        <taxon>Eukaryota</taxon>
        <taxon>Metazoa</taxon>
        <taxon>Ecdysozoa</taxon>
        <taxon>Nematoda</taxon>
        <taxon>Chromadorea</taxon>
        <taxon>Rhabditida</taxon>
        <taxon>Rhabditina</taxon>
        <taxon>Rhabditomorpha</taxon>
        <taxon>Strongyloidea</taxon>
        <taxon>Ancylostomatidae</taxon>
        <taxon>Ancylostomatinae</taxon>
        <taxon>Ancylostoma</taxon>
    </lineage>
</organism>
<sequence length="190" mass="21817">MVVQSEMAYRIKHFNYDGLDAIVAQSFEDAATEMRLKDYANRLVGDIREARIRRELRNAQYGGKAVPASAPELSLENCSKKVWRLEADSPFIEVDLRSLALDWRPRAKDNTFQQVASLYRFLVQRITDPPEKIQDYATRINGRFGRDNSLKNLPKPIETTLIDFVEDMLGYGWPEVQTGTVGDPLSRFPF</sequence>
<accession>A0A016T809</accession>
<evidence type="ECO:0000313" key="2">
    <source>
        <dbReference type="Proteomes" id="UP000024635"/>
    </source>
</evidence>
<name>A0A016T809_9BILA</name>